<dbReference type="CDD" id="cd04161">
    <property type="entry name" value="Arl2l1_Arl13_like"/>
    <property type="match status" value="1"/>
</dbReference>
<feature type="binding site" evidence="3">
    <location>
        <begin position="130"/>
        <end position="133"/>
    </location>
    <ligand>
        <name>GTP</name>
        <dbReference type="ChEBI" id="CHEBI:37565"/>
    </ligand>
</feature>
<dbReference type="HOGENOM" id="CLU_040729_3_1_1"/>
<reference evidence="6 7" key="1">
    <citation type="journal article" date="2011" name="Nature">
        <title>A high-resolution map of human evolutionary constraint using 29 mammals.</title>
        <authorList>
            <person name="Lindblad-Toh K."/>
            <person name="Garber M."/>
            <person name="Zuk O."/>
            <person name="Lin M.F."/>
            <person name="Parker B.J."/>
            <person name="Washietl S."/>
            <person name="Kheradpour P."/>
            <person name="Ernst J."/>
            <person name="Jordan G."/>
            <person name="Mauceli E."/>
            <person name="Ward L.D."/>
            <person name="Lowe C.B."/>
            <person name="Holloway A.K."/>
            <person name="Clamp M."/>
            <person name="Gnerre S."/>
            <person name="Alfoldi J."/>
            <person name="Beal K."/>
            <person name="Chang J."/>
            <person name="Clawson H."/>
            <person name="Cuff J."/>
            <person name="Di Palma F."/>
            <person name="Fitzgerald S."/>
            <person name="Flicek P."/>
            <person name="Guttman M."/>
            <person name="Hubisz M.J."/>
            <person name="Jaffe D.B."/>
            <person name="Jungreis I."/>
            <person name="Kent W.J."/>
            <person name="Kostka D."/>
            <person name="Lara M."/>
            <person name="Martins A.L."/>
            <person name="Massingham T."/>
            <person name="Moltke I."/>
            <person name="Raney B.J."/>
            <person name="Rasmussen M.D."/>
            <person name="Robinson J."/>
            <person name="Stark A."/>
            <person name="Vilella A.J."/>
            <person name="Wen J."/>
            <person name="Xie X."/>
            <person name="Zody M.C."/>
            <person name="Baldwin J."/>
            <person name="Bloom T."/>
            <person name="Chin C.W."/>
            <person name="Heiman D."/>
            <person name="Nicol R."/>
            <person name="Nusbaum C."/>
            <person name="Young S."/>
            <person name="Wilkinson J."/>
            <person name="Worley K.C."/>
            <person name="Kovar C.L."/>
            <person name="Muzny D.M."/>
            <person name="Gibbs R.A."/>
            <person name="Cree A."/>
            <person name="Dihn H.H."/>
            <person name="Fowler G."/>
            <person name="Jhangiani S."/>
            <person name="Joshi V."/>
            <person name="Lee S."/>
            <person name="Lewis L.R."/>
            <person name="Nazareth L.V."/>
            <person name="Okwuonu G."/>
            <person name="Santibanez J."/>
            <person name="Warren W.C."/>
            <person name="Mardis E.R."/>
            <person name="Weinstock G.M."/>
            <person name="Wilson R.K."/>
            <person name="Delehaunty K."/>
            <person name="Dooling D."/>
            <person name="Fronik C."/>
            <person name="Fulton L."/>
            <person name="Fulton B."/>
            <person name="Graves T."/>
            <person name="Minx P."/>
            <person name="Sodergren E."/>
            <person name="Birney E."/>
            <person name="Margulies E.H."/>
            <person name="Herrero J."/>
            <person name="Green E.D."/>
            <person name="Haussler D."/>
            <person name="Siepel A."/>
            <person name="Goldman N."/>
            <person name="Pollard K.S."/>
            <person name="Pedersen J.S."/>
            <person name="Lander E.S."/>
            <person name="Kellis M."/>
        </authorList>
    </citation>
    <scope>NUCLEOTIDE SEQUENCE [LARGE SCALE GENOMIC DNA]</scope>
    <source>
        <strain evidence="6 7">Thorbecke inbred</strain>
    </source>
</reference>
<dbReference type="GO" id="GO:0097730">
    <property type="term" value="C:non-motile cilium"/>
    <property type="evidence" value="ECO:0007669"/>
    <property type="project" value="TreeGrafter"/>
</dbReference>
<reference evidence="6" key="3">
    <citation type="submission" date="2025-09" db="UniProtKB">
        <authorList>
            <consortium name="Ensembl"/>
        </authorList>
    </citation>
    <scope>IDENTIFICATION</scope>
    <source>
        <strain evidence="6">Thorbecke</strain>
    </source>
</reference>
<dbReference type="STRING" id="9986.ENSOCUP00000018021"/>
<dbReference type="PRINTS" id="PR00328">
    <property type="entry name" value="SAR1GTPBP"/>
</dbReference>
<keyword evidence="1 3" id="KW-0547">Nucleotide-binding</keyword>
<dbReference type="InterPro" id="IPR006689">
    <property type="entry name" value="Small_GTPase_ARF/SAR"/>
</dbReference>
<dbReference type="Ensembl" id="ENSOCUT00000028189.3">
    <property type="protein sequence ID" value="ENSOCUP00000018021.2"/>
    <property type="gene ID" value="ENSOCUG00000005963.4"/>
</dbReference>
<dbReference type="SMART" id="SM00177">
    <property type="entry name" value="ARF"/>
    <property type="match status" value="1"/>
</dbReference>
<sequence>MFRLLSSCWAWLKTPGETRRNVTVIIIGLDNSGKTVLVQAFQRLLPSRIGSCLKSELTTLLLDEYEVSIYDLSGDMKGREAWPNYYARAQGLVFVLDSSDLGRMQEAKTILTRLLSDKRVAGKPILLLANKQDKKDALLPCDIIKNLLLERLVNETKSLCRVEPCSVIKNLQRKSHQPIIEGLRWLLAATGDKNEERCIPHQPHTSSILISKSTRRSGDRCSSESFSTRVGLSKEKRQHLPHSAEARPLKPILQKEGFRLRPKKNISVTFALDEPMEKGEYSGGKRTMNATKHHFSPSDDLKTPSPSLSDDLFEATPASSSNTAVSSFASSHNLWQTGKGVPGTQGRGSWKVTAEEPMISVAFNSPQKNGGK</sequence>
<name>G1TM15_RABIT</name>
<dbReference type="GO" id="GO:1905515">
    <property type="term" value="P:non-motile cilium assembly"/>
    <property type="evidence" value="ECO:0007669"/>
    <property type="project" value="TreeGrafter"/>
</dbReference>
<dbReference type="GO" id="GO:0060170">
    <property type="term" value="C:ciliary membrane"/>
    <property type="evidence" value="ECO:0007669"/>
    <property type="project" value="TreeGrafter"/>
</dbReference>
<feature type="binding site" evidence="4">
    <location>
        <position position="35"/>
    </location>
    <ligand>
        <name>Mg(2+)</name>
        <dbReference type="ChEBI" id="CHEBI:18420"/>
    </ligand>
</feature>
<evidence type="ECO:0000256" key="5">
    <source>
        <dbReference type="SAM" id="MobiDB-lite"/>
    </source>
</evidence>
<dbReference type="AlphaFoldDB" id="G1TM15"/>
<keyword evidence="2 3" id="KW-0342">GTP-binding</keyword>
<dbReference type="RefSeq" id="XP_008271356.1">
    <property type="nucleotide sequence ID" value="XM_008273134.4"/>
</dbReference>
<dbReference type="FunFam" id="3.40.50.300:FF:000415">
    <property type="entry name" value="ADP-ribosylation factor-like GTPase 13B"/>
    <property type="match status" value="1"/>
</dbReference>
<proteinExistence type="predicted"/>
<dbReference type="InterPro" id="IPR027417">
    <property type="entry name" value="P-loop_NTPase"/>
</dbReference>
<evidence type="ECO:0000313" key="6">
    <source>
        <dbReference type="Ensembl" id="ENSOCUP00000018021.2"/>
    </source>
</evidence>
<dbReference type="GO" id="GO:0005525">
    <property type="term" value="F:GTP binding"/>
    <property type="evidence" value="ECO:0007669"/>
    <property type="project" value="UniProtKB-KW"/>
</dbReference>
<keyword evidence="4" id="KW-0479">Metal-binding</keyword>
<evidence type="ECO:0000256" key="2">
    <source>
        <dbReference type="ARBA" id="ARBA00023134"/>
    </source>
</evidence>
<dbReference type="InterPro" id="IPR005225">
    <property type="entry name" value="Small_GTP-bd"/>
</dbReference>
<protein>
    <recommendedName>
        <fullName evidence="8">ADP ribosylation factor like GTPase 13A</fullName>
    </recommendedName>
</protein>
<dbReference type="OrthoDB" id="14717at2759"/>
<evidence type="ECO:0000313" key="7">
    <source>
        <dbReference type="Proteomes" id="UP000001811"/>
    </source>
</evidence>
<dbReference type="SMR" id="G1TM15"/>
<evidence type="ECO:0000256" key="3">
    <source>
        <dbReference type="PIRSR" id="PIRSR606689-1"/>
    </source>
</evidence>
<dbReference type="SMART" id="SM00178">
    <property type="entry name" value="SAR"/>
    <property type="match status" value="1"/>
</dbReference>
<gene>
    <name evidence="6" type="primary">ARL13A</name>
</gene>
<dbReference type="CTD" id="392509"/>
<keyword evidence="7" id="KW-1185">Reference proteome</keyword>
<evidence type="ECO:0000256" key="4">
    <source>
        <dbReference type="PIRSR" id="PIRSR606689-2"/>
    </source>
</evidence>
<dbReference type="InterPro" id="IPR051995">
    <property type="entry name" value="Ciliary_GTPase"/>
</dbReference>
<dbReference type="GO" id="GO:0046872">
    <property type="term" value="F:metal ion binding"/>
    <property type="evidence" value="ECO:0007669"/>
    <property type="project" value="UniProtKB-KW"/>
</dbReference>
<dbReference type="PROSITE" id="PS51417">
    <property type="entry name" value="ARF"/>
    <property type="match status" value="1"/>
</dbReference>
<evidence type="ECO:0000256" key="1">
    <source>
        <dbReference type="ARBA" id="ARBA00022741"/>
    </source>
</evidence>
<dbReference type="GO" id="GO:0003924">
    <property type="term" value="F:GTPase activity"/>
    <property type="evidence" value="ECO:0007669"/>
    <property type="project" value="InterPro"/>
</dbReference>
<dbReference type="eggNOG" id="KOG0073">
    <property type="taxonomic scope" value="Eukaryota"/>
</dbReference>
<dbReference type="InParanoid" id="G1TM15"/>
<feature type="compositionally biased region" description="Low complexity" evidence="5">
    <location>
        <begin position="315"/>
        <end position="331"/>
    </location>
</feature>
<dbReference type="Proteomes" id="UP000001811">
    <property type="component" value="Chromosome X"/>
</dbReference>
<dbReference type="PANTHER" id="PTHR46090:SF1">
    <property type="entry name" value="ADP-RIBOSYLATION FACTOR-LIKE PROTEIN 13A"/>
    <property type="match status" value="1"/>
</dbReference>
<dbReference type="GO" id="GO:0097500">
    <property type="term" value="P:receptor localization to non-motile cilium"/>
    <property type="evidence" value="ECO:0007669"/>
    <property type="project" value="TreeGrafter"/>
</dbReference>
<feature type="binding site" evidence="3">
    <location>
        <begin position="28"/>
        <end position="35"/>
    </location>
    <ligand>
        <name>GTP</name>
        <dbReference type="ChEBI" id="CHEBI:37565"/>
    </ligand>
</feature>
<accession>G1TM15</accession>
<dbReference type="EMBL" id="AAGW02046145">
    <property type="status" value="NOT_ANNOTATED_CDS"/>
    <property type="molecule type" value="Genomic_DNA"/>
</dbReference>
<evidence type="ECO:0008006" key="8">
    <source>
        <dbReference type="Google" id="ProtNLM"/>
    </source>
</evidence>
<dbReference type="Gene3D" id="3.40.50.300">
    <property type="entry name" value="P-loop containing nucleotide triphosphate hydrolases"/>
    <property type="match status" value="1"/>
</dbReference>
<organism evidence="6 7">
    <name type="scientific">Oryctolagus cuniculus</name>
    <name type="common">Rabbit</name>
    <dbReference type="NCBI Taxonomy" id="9986"/>
    <lineage>
        <taxon>Eukaryota</taxon>
        <taxon>Metazoa</taxon>
        <taxon>Chordata</taxon>
        <taxon>Craniata</taxon>
        <taxon>Vertebrata</taxon>
        <taxon>Euteleostomi</taxon>
        <taxon>Mammalia</taxon>
        <taxon>Eutheria</taxon>
        <taxon>Euarchontoglires</taxon>
        <taxon>Glires</taxon>
        <taxon>Lagomorpha</taxon>
        <taxon>Leporidae</taxon>
        <taxon>Oryctolagus</taxon>
    </lineage>
</organism>
<dbReference type="GO" id="GO:0031514">
    <property type="term" value="C:motile cilium"/>
    <property type="evidence" value="ECO:0007669"/>
    <property type="project" value="TreeGrafter"/>
</dbReference>
<dbReference type="Bgee" id="ENSOCUG00000005963">
    <property type="expression patterns" value="Expressed in testis and 2 other cell types or tissues"/>
</dbReference>
<feature type="region of interest" description="Disordered" evidence="5">
    <location>
        <begin position="277"/>
        <end position="354"/>
    </location>
</feature>
<dbReference type="GeneTree" id="ENSGT00940000161284"/>
<feature type="binding site" evidence="3">
    <location>
        <position position="74"/>
    </location>
    <ligand>
        <name>GTP</name>
        <dbReference type="ChEBI" id="CHEBI:37565"/>
    </ligand>
</feature>
<dbReference type="Pfam" id="PF00025">
    <property type="entry name" value="Arf"/>
    <property type="match status" value="1"/>
</dbReference>
<dbReference type="EMBL" id="AAGW02046144">
    <property type="status" value="NOT_ANNOTATED_CDS"/>
    <property type="molecule type" value="Genomic_DNA"/>
</dbReference>
<feature type="region of interest" description="Disordered" evidence="5">
    <location>
        <begin position="211"/>
        <end position="241"/>
    </location>
</feature>
<dbReference type="KEGG" id="ocu:100346405"/>
<keyword evidence="4" id="KW-0460">Magnesium</keyword>
<dbReference type="SUPFAM" id="SSF52540">
    <property type="entry name" value="P-loop containing nucleoside triphosphate hydrolases"/>
    <property type="match status" value="1"/>
</dbReference>
<dbReference type="FunCoup" id="G1TM15">
    <property type="interactions" value="2"/>
</dbReference>
<dbReference type="NCBIfam" id="TIGR00231">
    <property type="entry name" value="small_GTP"/>
    <property type="match status" value="1"/>
</dbReference>
<dbReference type="PANTHER" id="PTHR46090">
    <property type="entry name" value="ADP-RIBOSYLATION FACTOR-LIKE PROTEIN 13B"/>
    <property type="match status" value="1"/>
</dbReference>
<reference evidence="6" key="2">
    <citation type="submission" date="2025-08" db="UniProtKB">
        <authorList>
            <consortium name="Ensembl"/>
        </authorList>
    </citation>
    <scope>IDENTIFICATION</scope>
    <source>
        <strain evidence="6">Thorbecke</strain>
    </source>
</reference>
<dbReference type="GeneID" id="100346405"/>